<keyword evidence="3 6" id="KW-0813">Transport</keyword>
<comment type="caution">
    <text evidence="9">The sequence shown here is derived from an EMBL/GenBank/DDBJ whole genome shotgun (WGS) entry which is preliminary data.</text>
</comment>
<dbReference type="InterPro" id="IPR006127">
    <property type="entry name" value="ZnuA-like"/>
</dbReference>
<evidence type="ECO:0000256" key="8">
    <source>
        <dbReference type="SAM" id="SignalP"/>
    </source>
</evidence>
<evidence type="ECO:0000256" key="4">
    <source>
        <dbReference type="ARBA" id="ARBA00022723"/>
    </source>
</evidence>
<dbReference type="GO" id="GO:0007155">
    <property type="term" value="P:cell adhesion"/>
    <property type="evidence" value="ECO:0007669"/>
    <property type="project" value="InterPro"/>
</dbReference>
<evidence type="ECO:0000256" key="1">
    <source>
        <dbReference type="ARBA" id="ARBA00004196"/>
    </source>
</evidence>
<comment type="similarity">
    <text evidence="2 6">Belongs to the bacterial solute-binding protein 9 family.</text>
</comment>
<dbReference type="GO" id="GO:0030001">
    <property type="term" value="P:metal ion transport"/>
    <property type="evidence" value="ECO:0007669"/>
    <property type="project" value="InterPro"/>
</dbReference>
<evidence type="ECO:0000256" key="2">
    <source>
        <dbReference type="ARBA" id="ARBA00011028"/>
    </source>
</evidence>
<feature type="region of interest" description="Disordered" evidence="7">
    <location>
        <begin position="128"/>
        <end position="151"/>
    </location>
</feature>
<feature type="chain" id="PRO_5032270636" evidence="8">
    <location>
        <begin position="41"/>
        <end position="326"/>
    </location>
</feature>
<keyword evidence="10" id="KW-1185">Reference proteome</keyword>
<dbReference type="PRINTS" id="PR00690">
    <property type="entry name" value="ADHESNFAMILY"/>
</dbReference>
<evidence type="ECO:0000256" key="5">
    <source>
        <dbReference type="ARBA" id="ARBA00022729"/>
    </source>
</evidence>
<evidence type="ECO:0000256" key="7">
    <source>
        <dbReference type="SAM" id="MobiDB-lite"/>
    </source>
</evidence>
<dbReference type="InterPro" id="IPR006128">
    <property type="entry name" value="Lipoprotein_PsaA-like"/>
</dbReference>
<dbReference type="SUPFAM" id="SSF53807">
    <property type="entry name" value="Helical backbone' metal receptor"/>
    <property type="match status" value="1"/>
</dbReference>
<dbReference type="Pfam" id="PF01297">
    <property type="entry name" value="ZnuA"/>
    <property type="match status" value="1"/>
</dbReference>
<dbReference type="GO" id="GO:0046872">
    <property type="term" value="F:metal ion binding"/>
    <property type="evidence" value="ECO:0007669"/>
    <property type="project" value="UniProtKB-KW"/>
</dbReference>
<dbReference type="RefSeq" id="WP_185778686.1">
    <property type="nucleotide sequence ID" value="NZ_JACJUU010000002.1"/>
</dbReference>
<keyword evidence="4" id="KW-0479">Metal-binding</keyword>
<dbReference type="Proteomes" id="UP000545386">
    <property type="component" value="Unassembled WGS sequence"/>
</dbReference>
<dbReference type="InterPro" id="IPR006129">
    <property type="entry name" value="AdhesinB"/>
</dbReference>
<dbReference type="InterPro" id="IPR050492">
    <property type="entry name" value="Bact_metal-bind_prot9"/>
</dbReference>
<feature type="signal peptide" evidence="8">
    <location>
        <begin position="1"/>
        <end position="40"/>
    </location>
</feature>
<proteinExistence type="inferred from homology"/>
<dbReference type="Gene3D" id="3.40.50.1980">
    <property type="entry name" value="Nitrogenase molybdenum iron protein domain"/>
    <property type="match status" value="2"/>
</dbReference>
<evidence type="ECO:0000256" key="3">
    <source>
        <dbReference type="ARBA" id="ARBA00022448"/>
    </source>
</evidence>
<gene>
    <name evidence="9" type="ORF">GTU67_02945</name>
</gene>
<evidence type="ECO:0000313" key="9">
    <source>
        <dbReference type="EMBL" id="MBC2768869.1"/>
    </source>
</evidence>
<sequence length="326" mass="34792">MFLNAGGVPGQAGFARLRRLCAVGLGLLAAALAAPLSATAEPLKVVASFSILGDMVKVIGGENVQVTTLIGPNADAHSHEPSASDSRVLAEANVVVMNGLGFEAWMPRLLRASGFNGHEIVASTGVTPRQLDHDHDHGHSHGHDDKADGAASVDPHAWQDLQNGVKYARNIANGLSRVDPVNRAGYQARADIYVTEMEKLHNEIRQSLAAIPVERRKVVTPHDAFGYFGQAYDITFVSVAGLASDAEPSARDIARLIREIKKTKSAALFTEKALSSRVINQIARETGAKVGGTLYADTLDVTDRPAGTYLGMFKWNAGQLIFSLKP</sequence>
<organism evidence="9 10">
    <name type="scientific">Pusillimonas minor</name>
    <dbReference type="NCBI Taxonomy" id="2697024"/>
    <lineage>
        <taxon>Bacteria</taxon>
        <taxon>Pseudomonadati</taxon>
        <taxon>Pseudomonadota</taxon>
        <taxon>Betaproteobacteria</taxon>
        <taxon>Burkholderiales</taxon>
        <taxon>Alcaligenaceae</taxon>
        <taxon>Pusillimonas</taxon>
    </lineage>
</organism>
<evidence type="ECO:0000313" key="10">
    <source>
        <dbReference type="Proteomes" id="UP000545386"/>
    </source>
</evidence>
<name>A0A842HJL7_9BURK</name>
<dbReference type="PANTHER" id="PTHR42953:SF1">
    <property type="entry name" value="METAL-BINDING PROTEIN HI_0362-RELATED"/>
    <property type="match status" value="1"/>
</dbReference>
<dbReference type="EMBL" id="JACJUU010000002">
    <property type="protein sequence ID" value="MBC2768869.1"/>
    <property type="molecule type" value="Genomic_DNA"/>
</dbReference>
<dbReference type="PANTHER" id="PTHR42953">
    <property type="entry name" value="HIGH-AFFINITY ZINC UPTAKE SYSTEM PROTEIN ZNUA-RELATED"/>
    <property type="match status" value="1"/>
</dbReference>
<feature type="compositionally biased region" description="Basic and acidic residues" evidence="7">
    <location>
        <begin position="130"/>
        <end position="148"/>
    </location>
</feature>
<keyword evidence="5 8" id="KW-0732">Signal</keyword>
<dbReference type="PRINTS" id="PR00691">
    <property type="entry name" value="ADHESINB"/>
</dbReference>
<reference evidence="9 10" key="1">
    <citation type="submission" date="2020-08" db="EMBL/GenBank/DDBJ databases">
        <title>Paraeoetvoesia sp. YC-7-48 draft genome sequence.</title>
        <authorList>
            <person name="Yao L."/>
        </authorList>
    </citation>
    <scope>NUCLEOTIDE SEQUENCE [LARGE SCALE GENOMIC DNA]</scope>
    <source>
        <strain evidence="10">YC-7-48</strain>
    </source>
</reference>
<accession>A0A842HJL7</accession>
<comment type="subcellular location">
    <subcellularLocation>
        <location evidence="1">Cell envelope</location>
    </subcellularLocation>
</comment>
<evidence type="ECO:0000256" key="6">
    <source>
        <dbReference type="RuleBase" id="RU003512"/>
    </source>
</evidence>
<dbReference type="GO" id="GO:0030313">
    <property type="term" value="C:cell envelope"/>
    <property type="evidence" value="ECO:0007669"/>
    <property type="project" value="UniProtKB-SubCell"/>
</dbReference>
<dbReference type="AlphaFoldDB" id="A0A842HJL7"/>
<protein>
    <submittedName>
        <fullName evidence="9">Zinc ABC transporter substrate-binding protein</fullName>
    </submittedName>
</protein>